<evidence type="ECO:0000256" key="2">
    <source>
        <dbReference type="ARBA" id="ARBA00023015"/>
    </source>
</evidence>
<dbReference type="SUPFAM" id="SSF46689">
    <property type="entry name" value="Homeodomain-like"/>
    <property type="match status" value="1"/>
</dbReference>
<keyword evidence="1" id="KW-0678">Repressor</keyword>
<evidence type="ECO:0000313" key="7">
    <source>
        <dbReference type="EMBL" id="MFC5288694.1"/>
    </source>
</evidence>
<dbReference type="Pfam" id="PF13977">
    <property type="entry name" value="TetR_C_6"/>
    <property type="match status" value="1"/>
</dbReference>
<proteinExistence type="predicted"/>
<evidence type="ECO:0000256" key="5">
    <source>
        <dbReference type="PROSITE-ProRule" id="PRU00335"/>
    </source>
</evidence>
<dbReference type="InterPro" id="IPR001647">
    <property type="entry name" value="HTH_TetR"/>
</dbReference>
<evidence type="ECO:0000256" key="1">
    <source>
        <dbReference type="ARBA" id="ARBA00022491"/>
    </source>
</evidence>
<evidence type="ECO:0000256" key="3">
    <source>
        <dbReference type="ARBA" id="ARBA00023125"/>
    </source>
</evidence>
<dbReference type="SUPFAM" id="SSF48498">
    <property type="entry name" value="Tetracyclin repressor-like, C-terminal domain"/>
    <property type="match status" value="1"/>
</dbReference>
<dbReference type="InterPro" id="IPR050109">
    <property type="entry name" value="HTH-type_TetR-like_transc_reg"/>
</dbReference>
<feature type="domain" description="HTH tetR-type" evidence="6">
    <location>
        <begin position="2"/>
        <end position="62"/>
    </location>
</feature>
<dbReference type="InterPro" id="IPR039538">
    <property type="entry name" value="BetI_C"/>
</dbReference>
<dbReference type="Gene3D" id="1.10.357.10">
    <property type="entry name" value="Tetracycline Repressor, domain 2"/>
    <property type="match status" value="1"/>
</dbReference>
<dbReference type="InterPro" id="IPR009057">
    <property type="entry name" value="Homeodomain-like_sf"/>
</dbReference>
<keyword evidence="8" id="KW-1185">Reference proteome</keyword>
<feature type="DNA-binding region" description="H-T-H motif" evidence="5">
    <location>
        <begin position="25"/>
        <end position="44"/>
    </location>
</feature>
<evidence type="ECO:0000259" key="6">
    <source>
        <dbReference type="PROSITE" id="PS50977"/>
    </source>
</evidence>
<dbReference type="EMBL" id="JBHSKF010000007">
    <property type="protein sequence ID" value="MFC5288694.1"/>
    <property type="molecule type" value="Genomic_DNA"/>
</dbReference>
<accession>A0ABW0ERF9</accession>
<dbReference type="Proteomes" id="UP001596157">
    <property type="component" value="Unassembled WGS sequence"/>
</dbReference>
<keyword evidence="2" id="KW-0805">Transcription regulation</keyword>
<keyword evidence="4" id="KW-0804">Transcription</keyword>
<evidence type="ECO:0000256" key="4">
    <source>
        <dbReference type="ARBA" id="ARBA00023163"/>
    </source>
</evidence>
<dbReference type="RefSeq" id="WP_378248539.1">
    <property type="nucleotide sequence ID" value="NZ_JBHSKF010000007.1"/>
</dbReference>
<keyword evidence="3 5" id="KW-0238">DNA-binding</keyword>
<dbReference type="PANTHER" id="PTHR30055">
    <property type="entry name" value="HTH-TYPE TRANSCRIPTIONAL REGULATOR RUTR"/>
    <property type="match status" value="1"/>
</dbReference>
<sequence length="193" mass="21184">MSDRKQQLLGATCRVIARDGIRGLRVENVAAEAGVSTALIYYHFGDRAGLLAHAMRHVNARAESYARAEEGRSGRERLALQVLGEFQDDDLVRENSAVWGEVRGAAVFDEALRPVVADATARWVADLAEYIDQGKTDGSIADEVDPHGVAVRLTAFVEGLSNRWLSQLMSTDDVRDHLLRVLDRELACVGDNP</sequence>
<dbReference type="Pfam" id="PF00440">
    <property type="entry name" value="TetR_N"/>
    <property type="match status" value="1"/>
</dbReference>
<name>A0ABW0ERF9_9PSEU</name>
<dbReference type="PRINTS" id="PR00455">
    <property type="entry name" value="HTHTETR"/>
</dbReference>
<evidence type="ECO:0000313" key="8">
    <source>
        <dbReference type="Proteomes" id="UP001596157"/>
    </source>
</evidence>
<reference evidence="8" key="1">
    <citation type="journal article" date="2019" name="Int. J. Syst. Evol. Microbiol.">
        <title>The Global Catalogue of Microorganisms (GCM) 10K type strain sequencing project: providing services to taxonomists for standard genome sequencing and annotation.</title>
        <authorList>
            <consortium name="The Broad Institute Genomics Platform"/>
            <consortium name="The Broad Institute Genome Sequencing Center for Infectious Disease"/>
            <person name="Wu L."/>
            <person name="Ma J."/>
        </authorList>
    </citation>
    <scope>NUCLEOTIDE SEQUENCE [LARGE SCALE GENOMIC DNA]</scope>
    <source>
        <strain evidence="8">CCUG 59778</strain>
    </source>
</reference>
<dbReference type="PANTHER" id="PTHR30055:SF234">
    <property type="entry name" value="HTH-TYPE TRANSCRIPTIONAL REGULATOR BETI"/>
    <property type="match status" value="1"/>
</dbReference>
<comment type="caution">
    <text evidence="7">The sequence shown here is derived from an EMBL/GenBank/DDBJ whole genome shotgun (WGS) entry which is preliminary data.</text>
</comment>
<dbReference type="InterPro" id="IPR036271">
    <property type="entry name" value="Tet_transcr_reg_TetR-rel_C_sf"/>
</dbReference>
<protein>
    <submittedName>
        <fullName evidence="7">TetR/AcrR family transcriptional regulator</fullName>
    </submittedName>
</protein>
<organism evidence="7 8">
    <name type="scientific">Actinokineospora guangxiensis</name>
    <dbReference type="NCBI Taxonomy" id="1490288"/>
    <lineage>
        <taxon>Bacteria</taxon>
        <taxon>Bacillati</taxon>
        <taxon>Actinomycetota</taxon>
        <taxon>Actinomycetes</taxon>
        <taxon>Pseudonocardiales</taxon>
        <taxon>Pseudonocardiaceae</taxon>
        <taxon>Actinokineospora</taxon>
    </lineage>
</organism>
<gene>
    <name evidence="7" type="ORF">ACFPM7_16680</name>
</gene>
<dbReference type="PROSITE" id="PS50977">
    <property type="entry name" value="HTH_TETR_2"/>
    <property type="match status" value="1"/>
</dbReference>